<reference evidence="2 3" key="1">
    <citation type="submission" date="2019-10" db="EMBL/GenBank/DDBJ databases">
        <authorList>
            <person name="Palmer J.M."/>
        </authorList>
    </citation>
    <scope>NUCLEOTIDE SEQUENCE [LARGE SCALE GENOMIC DNA]</scope>
    <source>
        <strain evidence="2 3">TWF718</strain>
    </source>
</reference>
<evidence type="ECO:0000313" key="2">
    <source>
        <dbReference type="EMBL" id="KAK6330056.1"/>
    </source>
</evidence>
<dbReference type="SMART" id="SM00256">
    <property type="entry name" value="FBOX"/>
    <property type="match status" value="2"/>
</dbReference>
<dbReference type="EMBL" id="JAVHNR010000012">
    <property type="protein sequence ID" value="KAK6330056.1"/>
    <property type="molecule type" value="Genomic_DNA"/>
</dbReference>
<dbReference type="PROSITE" id="PS50181">
    <property type="entry name" value="FBOX"/>
    <property type="match status" value="1"/>
</dbReference>
<gene>
    <name evidence="2" type="ORF">TWF718_003484</name>
</gene>
<organism evidence="2 3">
    <name type="scientific">Orbilia javanica</name>
    <dbReference type="NCBI Taxonomy" id="47235"/>
    <lineage>
        <taxon>Eukaryota</taxon>
        <taxon>Fungi</taxon>
        <taxon>Dikarya</taxon>
        <taxon>Ascomycota</taxon>
        <taxon>Pezizomycotina</taxon>
        <taxon>Orbiliomycetes</taxon>
        <taxon>Orbiliales</taxon>
        <taxon>Orbiliaceae</taxon>
        <taxon>Orbilia</taxon>
    </lineage>
</organism>
<sequence length="256" mass="28844">MASKLPTELWLEIISHLRFQDVHLRLRGVDRYLRQLIDRILRLPLHIWERVFTYLDYFALLNAAAACKTLRDRIQNSTSKAIKAATFREQLGTSAPLPPGATPTPHPAFERLRISINPRGIVIRLKNGSTKETGTTVSITPTRPNKLHRLLFENATSPPVQMYKLASSNDFGYGACIPPRRLPGPVTVRKVLISLERMTRFHSSLVSGGLSRISGEGVRFLRRDEAYNFTAPAGREVSRVFDLQAVVFQALYELPG</sequence>
<keyword evidence="3" id="KW-1185">Reference proteome</keyword>
<name>A0AAN8RA70_9PEZI</name>
<dbReference type="InterPro" id="IPR001810">
    <property type="entry name" value="F-box_dom"/>
</dbReference>
<protein>
    <recommendedName>
        <fullName evidence="1">F-box domain-containing protein</fullName>
    </recommendedName>
</protein>
<comment type="caution">
    <text evidence="2">The sequence shown here is derived from an EMBL/GenBank/DDBJ whole genome shotgun (WGS) entry which is preliminary data.</text>
</comment>
<evidence type="ECO:0000259" key="1">
    <source>
        <dbReference type="PROSITE" id="PS50181"/>
    </source>
</evidence>
<accession>A0AAN8RA70</accession>
<dbReference type="Pfam" id="PF00646">
    <property type="entry name" value="F-box"/>
    <property type="match status" value="2"/>
</dbReference>
<dbReference type="CDD" id="cd09917">
    <property type="entry name" value="F-box_SF"/>
    <property type="match status" value="2"/>
</dbReference>
<dbReference type="Proteomes" id="UP001313282">
    <property type="component" value="Unassembled WGS sequence"/>
</dbReference>
<dbReference type="AlphaFoldDB" id="A0AAN8RA70"/>
<proteinExistence type="predicted"/>
<feature type="domain" description="F-box" evidence="1">
    <location>
        <begin position="1"/>
        <end position="51"/>
    </location>
</feature>
<evidence type="ECO:0000313" key="3">
    <source>
        <dbReference type="Proteomes" id="UP001313282"/>
    </source>
</evidence>
<dbReference type="SUPFAM" id="SSF81383">
    <property type="entry name" value="F-box domain"/>
    <property type="match status" value="2"/>
</dbReference>
<dbReference type="InterPro" id="IPR036047">
    <property type="entry name" value="F-box-like_dom_sf"/>
</dbReference>